<comment type="pathway">
    <text evidence="3 10">Protein modification; protein glycosylation.</text>
</comment>
<dbReference type="InterPro" id="IPR007676">
    <property type="entry name" value="Ribophorin_I"/>
</dbReference>
<comment type="subunit">
    <text evidence="10">Component of the oligosaccharyltransferase (OST) complex.</text>
</comment>
<evidence type="ECO:0000256" key="10">
    <source>
        <dbReference type="RuleBase" id="RU361143"/>
    </source>
</evidence>
<evidence type="ECO:0000256" key="8">
    <source>
        <dbReference type="ARBA" id="ARBA00022989"/>
    </source>
</evidence>
<dbReference type="PANTHER" id="PTHR21049:SF0">
    <property type="entry name" value="DOLICHYL-DIPHOSPHOOLIGOSACCHARIDE--PROTEIN GLYCOSYLTRANSFERASE SUBUNIT 1"/>
    <property type="match status" value="1"/>
</dbReference>
<keyword evidence="5 10" id="KW-0812">Transmembrane</keyword>
<name>A0ABQ7FVS1_DUNSA</name>
<comment type="function">
    <text evidence="1 10">Subunit of the oligosaccharyl transferase (OST) complex that catalyzes the initial transfer of a defined glycan (Glc(3)Man(9)GlcNAc(2) in eukaryotes) from the lipid carrier dolichol-pyrophosphate to an asparagine residue within an Asn-X-Ser/Thr consensus motif in nascent polypeptide chains, the first step in protein N-glycosylation. N-glycosylation occurs cotranslationally and the complex associates with the Sec61 complex at the channel-forming translocon complex that mediates protein translocation across the endoplasmic reticulum (ER). All subunits are required for a maximal enzyme activity.</text>
</comment>
<comment type="similarity">
    <text evidence="4 10">Belongs to the OST1 family.</text>
</comment>
<keyword evidence="7 10" id="KW-0256">Endoplasmic reticulum</keyword>
<keyword evidence="9 10" id="KW-0472">Membrane</keyword>
<dbReference type="EMBL" id="MU070893">
    <property type="protein sequence ID" value="KAF5826480.1"/>
    <property type="molecule type" value="Genomic_DNA"/>
</dbReference>
<dbReference type="Proteomes" id="UP000815325">
    <property type="component" value="Unassembled WGS sequence"/>
</dbReference>
<accession>A0ABQ7FVS1</accession>
<sequence>MLMALEESRDVKFSYLDTTGRPVVVLHTRHIVPDHATKFHVEYAFASVGLLREPMLLIAAFAALFVAAIAYNRLELTISRDEKWQAAKDVEMIATLMHKAESILLEQGKAIDAGMRLCASIRAGDDVEHAQKERAKLDATFNDLEKKGLFPLWLQKITFTPLF</sequence>
<gene>
    <name evidence="11" type="ORF">DUNSADRAFT_2958</name>
</gene>
<keyword evidence="8 10" id="KW-1133">Transmembrane helix</keyword>
<evidence type="ECO:0000313" key="11">
    <source>
        <dbReference type="EMBL" id="KAF5826480.1"/>
    </source>
</evidence>
<evidence type="ECO:0000256" key="5">
    <source>
        <dbReference type="ARBA" id="ARBA00022692"/>
    </source>
</evidence>
<evidence type="ECO:0000256" key="9">
    <source>
        <dbReference type="ARBA" id="ARBA00023136"/>
    </source>
</evidence>
<dbReference type="PANTHER" id="PTHR21049">
    <property type="entry name" value="RIBOPHORIN I"/>
    <property type="match status" value="1"/>
</dbReference>
<evidence type="ECO:0000256" key="6">
    <source>
        <dbReference type="ARBA" id="ARBA00022729"/>
    </source>
</evidence>
<dbReference type="Pfam" id="PF04597">
    <property type="entry name" value="Ribophorin_I"/>
    <property type="match status" value="1"/>
</dbReference>
<feature type="transmembrane region" description="Helical" evidence="10">
    <location>
        <begin position="55"/>
        <end position="74"/>
    </location>
</feature>
<evidence type="ECO:0000256" key="2">
    <source>
        <dbReference type="ARBA" id="ARBA00004115"/>
    </source>
</evidence>
<protein>
    <recommendedName>
        <fullName evidence="10">Dolichyl-diphosphooligosaccharide--protein glycosyltransferase subunit 1</fullName>
    </recommendedName>
</protein>
<keyword evidence="12" id="KW-1185">Reference proteome</keyword>
<evidence type="ECO:0000313" key="12">
    <source>
        <dbReference type="Proteomes" id="UP000815325"/>
    </source>
</evidence>
<comment type="subcellular location">
    <subcellularLocation>
        <location evidence="2 10">Endoplasmic reticulum membrane</location>
        <topology evidence="2 10">Single-pass type I membrane protein</topology>
    </subcellularLocation>
</comment>
<evidence type="ECO:0000256" key="1">
    <source>
        <dbReference type="ARBA" id="ARBA00002791"/>
    </source>
</evidence>
<keyword evidence="6" id="KW-0732">Signal</keyword>
<reference evidence="11" key="1">
    <citation type="submission" date="2017-08" db="EMBL/GenBank/DDBJ databases">
        <authorList>
            <person name="Polle J.E."/>
            <person name="Barry K."/>
            <person name="Cushman J."/>
            <person name="Schmutz J."/>
            <person name="Tran D."/>
            <person name="Hathwaick L.T."/>
            <person name="Yim W.C."/>
            <person name="Jenkins J."/>
            <person name="Mckie-Krisberg Z.M."/>
            <person name="Prochnik S."/>
            <person name="Lindquist E."/>
            <person name="Dockter R.B."/>
            <person name="Adam C."/>
            <person name="Molina H."/>
            <person name="Bunkerborg J."/>
            <person name="Jin E."/>
            <person name="Buchheim M."/>
            <person name="Magnuson J."/>
        </authorList>
    </citation>
    <scope>NUCLEOTIDE SEQUENCE</scope>
    <source>
        <strain evidence="11">CCAP 19/18</strain>
    </source>
</reference>
<evidence type="ECO:0000256" key="7">
    <source>
        <dbReference type="ARBA" id="ARBA00022824"/>
    </source>
</evidence>
<proteinExistence type="inferred from homology"/>
<organism evidence="11 12">
    <name type="scientific">Dunaliella salina</name>
    <name type="common">Green alga</name>
    <name type="synonym">Protococcus salinus</name>
    <dbReference type="NCBI Taxonomy" id="3046"/>
    <lineage>
        <taxon>Eukaryota</taxon>
        <taxon>Viridiplantae</taxon>
        <taxon>Chlorophyta</taxon>
        <taxon>core chlorophytes</taxon>
        <taxon>Chlorophyceae</taxon>
        <taxon>CS clade</taxon>
        <taxon>Chlamydomonadales</taxon>
        <taxon>Dunaliellaceae</taxon>
        <taxon>Dunaliella</taxon>
    </lineage>
</organism>
<comment type="caution">
    <text evidence="11">The sequence shown here is derived from an EMBL/GenBank/DDBJ whole genome shotgun (WGS) entry which is preliminary data.</text>
</comment>
<evidence type="ECO:0000256" key="4">
    <source>
        <dbReference type="ARBA" id="ARBA00008905"/>
    </source>
</evidence>
<evidence type="ECO:0000256" key="3">
    <source>
        <dbReference type="ARBA" id="ARBA00004922"/>
    </source>
</evidence>